<evidence type="ECO:0000313" key="2">
    <source>
        <dbReference type="Proteomes" id="UP001519460"/>
    </source>
</evidence>
<evidence type="ECO:0000313" key="1">
    <source>
        <dbReference type="EMBL" id="KAK7494770.1"/>
    </source>
</evidence>
<comment type="caution">
    <text evidence="1">The sequence shown here is derived from an EMBL/GenBank/DDBJ whole genome shotgun (WGS) entry which is preliminary data.</text>
</comment>
<feature type="non-terminal residue" evidence="1">
    <location>
        <position position="67"/>
    </location>
</feature>
<feature type="non-terminal residue" evidence="1">
    <location>
        <position position="1"/>
    </location>
</feature>
<name>A0ABD0L6J8_9CAEN</name>
<accession>A0ABD0L6J8</accession>
<dbReference type="EMBL" id="JACVVK020000080">
    <property type="protein sequence ID" value="KAK7494770.1"/>
    <property type="molecule type" value="Genomic_DNA"/>
</dbReference>
<keyword evidence="2" id="KW-1185">Reference proteome</keyword>
<protein>
    <submittedName>
        <fullName evidence="1">Uncharacterized protein</fullName>
    </submittedName>
</protein>
<gene>
    <name evidence="1" type="ORF">BaRGS_00013897</name>
</gene>
<proteinExistence type="predicted"/>
<organism evidence="1 2">
    <name type="scientific">Batillaria attramentaria</name>
    <dbReference type="NCBI Taxonomy" id="370345"/>
    <lineage>
        <taxon>Eukaryota</taxon>
        <taxon>Metazoa</taxon>
        <taxon>Spiralia</taxon>
        <taxon>Lophotrochozoa</taxon>
        <taxon>Mollusca</taxon>
        <taxon>Gastropoda</taxon>
        <taxon>Caenogastropoda</taxon>
        <taxon>Sorbeoconcha</taxon>
        <taxon>Cerithioidea</taxon>
        <taxon>Batillariidae</taxon>
        <taxon>Batillaria</taxon>
    </lineage>
</organism>
<dbReference type="AlphaFoldDB" id="A0ABD0L6J8"/>
<dbReference type="Proteomes" id="UP001519460">
    <property type="component" value="Unassembled WGS sequence"/>
</dbReference>
<sequence length="67" mass="7252">STPAPAQDSQSIYCNIVFWLSAPRAASRVHVPWSAAPYPCKRLHHRGILPPFIGPSHLHGALTNAAL</sequence>
<reference evidence="1 2" key="1">
    <citation type="journal article" date="2023" name="Sci. Data">
        <title>Genome assembly of the Korean intertidal mud-creeper Batillaria attramentaria.</title>
        <authorList>
            <person name="Patra A.K."/>
            <person name="Ho P.T."/>
            <person name="Jun S."/>
            <person name="Lee S.J."/>
            <person name="Kim Y."/>
            <person name="Won Y.J."/>
        </authorList>
    </citation>
    <scope>NUCLEOTIDE SEQUENCE [LARGE SCALE GENOMIC DNA]</scope>
    <source>
        <strain evidence="1">Wonlab-2016</strain>
    </source>
</reference>